<feature type="domain" description="PIN" evidence="6">
    <location>
        <begin position="4"/>
        <end position="122"/>
    </location>
</feature>
<dbReference type="SUPFAM" id="SSF88723">
    <property type="entry name" value="PIN domain-like"/>
    <property type="match status" value="1"/>
</dbReference>
<dbReference type="EC" id="3.1.-.-" evidence="5"/>
<dbReference type="InterPro" id="IPR029060">
    <property type="entry name" value="PIN-like_dom_sf"/>
</dbReference>
<dbReference type="GO" id="GO:0004540">
    <property type="term" value="F:RNA nuclease activity"/>
    <property type="evidence" value="ECO:0007669"/>
    <property type="project" value="InterPro"/>
</dbReference>
<keyword evidence="5" id="KW-0460">Magnesium</keyword>
<dbReference type="InterPro" id="IPR022907">
    <property type="entry name" value="VapC_family"/>
</dbReference>
<evidence type="ECO:0000256" key="1">
    <source>
        <dbReference type="ARBA" id="ARBA00022649"/>
    </source>
</evidence>
<protein>
    <recommendedName>
        <fullName evidence="5">Ribonuclease VapC</fullName>
        <shortName evidence="5">RNase VapC</shortName>
        <ecNumber evidence="5">3.1.-.-</ecNumber>
    </recommendedName>
    <alternativeName>
        <fullName evidence="5">Toxin VapC</fullName>
    </alternativeName>
</protein>
<feature type="binding site" evidence="5">
    <location>
        <position position="96"/>
    </location>
    <ligand>
        <name>Mg(2+)</name>
        <dbReference type="ChEBI" id="CHEBI:18420"/>
    </ligand>
</feature>
<evidence type="ECO:0000259" key="6">
    <source>
        <dbReference type="Pfam" id="PF01850"/>
    </source>
</evidence>
<comment type="cofactor">
    <cofactor evidence="5">
        <name>Mg(2+)</name>
        <dbReference type="ChEBI" id="CHEBI:18420"/>
    </cofactor>
</comment>
<keyword evidence="3 5" id="KW-0479">Metal-binding</keyword>
<organism evidence="7 8">
    <name type="scientific">Truepera radiovictrix (strain DSM 17093 / CIP 108686 / LMG 22925 / RQ-24)</name>
    <dbReference type="NCBI Taxonomy" id="649638"/>
    <lineage>
        <taxon>Bacteria</taxon>
        <taxon>Thermotogati</taxon>
        <taxon>Deinococcota</taxon>
        <taxon>Deinococci</taxon>
        <taxon>Trueperales</taxon>
        <taxon>Trueperaceae</taxon>
        <taxon>Truepera</taxon>
    </lineage>
</organism>
<evidence type="ECO:0000256" key="5">
    <source>
        <dbReference type="HAMAP-Rule" id="MF_00265"/>
    </source>
</evidence>
<evidence type="ECO:0000256" key="2">
    <source>
        <dbReference type="ARBA" id="ARBA00022722"/>
    </source>
</evidence>
<dbReference type="GO" id="GO:0000287">
    <property type="term" value="F:magnesium ion binding"/>
    <property type="evidence" value="ECO:0007669"/>
    <property type="project" value="UniProtKB-UniRule"/>
</dbReference>
<evidence type="ECO:0000256" key="4">
    <source>
        <dbReference type="ARBA" id="ARBA00022801"/>
    </source>
</evidence>
<dbReference type="GO" id="GO:0090729">
    <property type="term" value="F:toxin activity"/>
    <property type="evidence" value="ECO:0007669"/>
    <property type="project" value="UniProtKB-KW"/>
</dbReference>
<dbReference type="InterPro" id="IPR002716">
    <property type="entry name" value="PIN_dom"/>
</dbReference>
<keyword evidence="2 5" id="KW-0540">Nuclease</keyword>
<keyword evidence="1 5" id="KW-1277">Toxin-antitoxin system</keyword>
<feature type="binding site" evidence="5">
    <location>
        <position position="5"/>
    </location>
    <ligand>
        <name>Mg(2+)</name>
        <dbReference type="ChEBI" id="CHEBI:18420"/>
    </ligand>
</feature>
<keyword evidence="5" id="KW-0800">Toxin</keyword>
<dbReference type="OrthoDB" id="32516at2"/>
<dbReference type="STRING" id="649638.Trad_2716"/>
<dbReference type="KEGG" id="tra:Trad_2716"/>
<evidence type="ECO:0000313" key="8">
    <source>
        <dbReference type="Proteomes" id="UP000000379"/>
    </source>
</evidence>
<comment type="function">
    <text evidence="5">Toxic component of a toxin-antitoxin (TA) system. An RNase.</text>
</comment>
<reference evidence="8" key="1">
    <citation type="submission" date="2010-05" db="EMBL/GenBank/DDBJ databases">
        <title>The complete genome of Truepera radiovictris DSM 17093.</title>
        <authorList>
            <consortium name="US DOE Joint Genome Institute (JGI-PGF)"/>
            <person name="Lucas S."/>
            <person name="Copeland A."/>
            <person name="Lapidus A."/>
            <person name="Glavina del Rio T."/>
            <person name="Dalin E."/>
            <person name="Tice H."/>
            <person name="Bruce D."/>
            <person name="Goodwin L."/>
            <person name="Pitluck S."/>
            <person name="Kyrpides N."/>
            <person name="Mavromatis K."/>
            <person name="Ovchinnikova G."/>
            <person name="Munk A.C."/>
            <person name="Detter J.C."/>
            <person name="Han C."/>
            <person name="Tapia R."/>
            <person name="Land M."/>
            <person name="Hauser L."/>
            <person name="Markowitz V."/>
            <person name="Cheng J.-F."/>
            <person name="Hugenholtz P."/>
            <person name="Woyke T."/>
            <person name="Wu D."/>
            <person name="Tindall B."/>
            <person name="Pomrenke H.G."/>
            <person name="Brambilla E."/>
            <person name="Klenk H.-P."/>
            <person name="Eisen J.A."/>
        </authorList>
    </citation>
    <scope>NUCLEOTIDE SEQUENCE [LARGE SCALE GENOMIC DNA]</scope>
    <source>
        <strain evidence="8">DSM 17093 / CIP 108686 / LMG 22925 / RQ-24</strain>
    </source>
</reference>
<evidence type="ECO:0000313" key="7">
    <source>
        <dbReference type="EMBL" id="ADI15819.1"/>
    </source>
</evidence>
<dbReference type="Pfam" id="PF01850">
    <property type="entry name" value="PIN"/>
    <property type="match status" value="1"/>
</dbReference>
<reference evidence="7 8" key="2">
    <citation type="journal article" date="2011" name="Stand. Genomic Sci.">
        <title>Complete genome sequence of Truepera radiovictrix type strain (RQ-24).</title>
        <authorList>
            <person name="Ivanova N."/>
            <person name="Rohde C."/>
            <person name="Munk C."/>
            <person name="Nolan M."/>
            <person name="Lucas S."/>
            <person name="Del Rio T.G."/>
            <person name="Tice H."/>
            <person name="Deshpande S."/>
            <person name="Cheng J.F."/>
            <person name="Tapia R."/>
            <person name="Han C."/>
            <person name="Goodwin L."/>
            <person name="Pitluck S."/>
            <person name="Liolios K."/>
            <person name="Mavromatis K."/>
            <person name="Mikhailova N."/>
            <person name="Pati A."/>
            <person name="Chen A."/>
            <person name="Palaniappan K."/>
            <person name="Land M."/>
            <person name="Hauser L."/>
            <person name="Chang Y.J."/>
            <person name="Jeffries C.D."/>
            <person name="Brambilla E."/>
            <person name="Rohde M."/>
            <person name="Goker M."/>
            <person name="Tindall B.J."/>
            <person name="Woyke T."/>
            <person name="Bristow J."/>
            <person name="Eisen J.A."/>
            <person name="Markowitz V."/>
            <person name="Hugenholtz P."/>
            <person name="Kyrpides N.C."/>
            <person name="Klenk H.P."/>
            <person name="Lapidus A."/>
        </authorList>
    </citation>
    <scope>NUCLEOTIDE SEQUENCE [LARGE SCALE GENOMIC DNA]</scope>
    <source>
        <strain evidence="8">DSM 17093 / CIP 108686 / LMG 22925 / RQ-24</strain>
    </source>
</reference>
<dbReference type="HOGENOM" id="CLU_159398_0_0_0"/>
<name>D7CUZ2_TRURR</name>
<comment type="similarity">
    <text evidence="5">Belongs to the PINc/VapC protein family.</text>
</comment>
<keyword evidence="8" id="KW-1185">Reference proteome</keyword>
<dbReference type="AlphaFoldDB" id="D7CUZ2"/>
<keyword evidence="4 5" id="KW-0378">Hydrolase</keyword>
<dbReference type="HAMAP" id="MF_00265">
    <property type="entry name" value="VapC_Nob1"/>
    <property type="match status" value="1"/>
</dbReference>
<dbReference type="eggNOG" id="COG1848">
    <property type="taxonomic scope" value="Bacteria"/>
</dbReference>
<dbReference type="Gene3D" id="3.40.50.1010">
    <property type="entry name" value="5'-nuclease"/>
    <property type="match status" value="1"/>
</dbReference>
<sequence length="130" mass="14373">MIGLDTGVFIRLLKEDKGALELWDEVTAGPQEEALVSCITLYELQRSGLRGLTEGEKTDRFLDALPQVCSILWLRDAESMRRATRLAHGNGLAMADALILFSLIEAGAEVIYTTDSDFEAYKAGPRIVRL</sequence>
<dbReference type="GO" id="GO:0016787">
    <property type="term" value="F:hydrolase activity"/>
    <property type="evidence" value="ECO:0007669"/>
    <property type="project" value="UniProtKB-KW"/>
</dbReference>
<accession>D7CUZ2</accession>
<dbReference type="Proteomes" id="UP000000379">
    <property type="component" value="Chromosome"/>
</dbReference>
<gene>
    <name evidence="5" type="primary">vapC</name>
    <name evidence="7" type="ordered locus">Trad_2716</name>
</gene>
<evidence type="ECO:0000256" key="3">
    <source>
        <dbReference type="ARBA" id="ARBA00022723"/>
    </source>
</evidence>
<dbReference type="EMBL" id="CP002049">
    <property type="protein sequence ID" value="ADI15819.1"/>
    <property type="molecule type" value="Genomic_DNA"/>
</dbReference>
<proteinExistence type="inferred from homology"/>